<keyword evidence="3" id="KW-1185">Reference proteome</keyword>
<keyword evidence="1" id="KW-1133">Transmembrane helix</keyword>
<dbReference type="Proteomes" id="UP000660110">
    <property type="component" value="Unassembled WGS sequence"/>
</dbReference>
<dbReference type="AlphaFoldDB" id="A0A917EZI4"/>
<organism evidence="2 3">
    <name type="scientific">Halobacillus andaensis</name>
    <dbReference type="NCBI Taxonomy" id="1176239"/>
    <lineage>
        <taxon>Bacteria</taxon>
        <taxon>Bacillati</taxon>
        <taxon>Bacillota</taxon>
        <taxon>Bacilli</taxon>
        <taxon>Bacillales</taxon>
        <taxon>Bacillaceae</taxon>
        <taxon>Halobacillus</taxon>
    </lineage>
</organism>
<evidence type="ECO:0000256" key="1">
    <source>
        <dbReference type="SAM" id="Phobius"/>
    </source>
</evidence>
<name>A0A917EZI4_HALAA</name>
<reference evidence="2" key="1">
    <citation type="journal article" date="2014" name="Int. J. Syst. Evol. Microbiol.">
        <title>Complete genome sequence of Corynebacterium casei LMG S-19264T (=DSM 44701T), isolated from a smear-ripened cheese.</title>
        <authorList>
            <consortium name="US DOE Joint Genome Institute (JGI-PGF)"/>
            <person name="Walter F."/>
            <person name="Albersmeier A."/>
            <person name="Kalinowski J."/>
            <person name="Ruckert C."/>
        </authorList>
    </citation>
    <scope>NUCLEOTIDE SEQUENCE</scope>
    <source>
        <strain evidence="2">CGMCC 1.12153</strain>
    </source>
</reference>
<evidence type="ECO:0000313" key="3">
    <source>
        <dbReference type="Proteomes" id="UP000660110"/>
    </source>
</evidence>
<dbReference type="RefSeq" id="WP_188378377.1">
    <property type="nucleotide sequence ID" value="NZ_BMEL01000004.1"/>
</dbReference>
<proteinExistence type="predicted"/>
<protein>
    <submittedName>
        <fullName evidence="2">Uncharacterized protein</fullName>
    </submittedName>
</protein>
<reference evidence="2" key="2">
    <citation type="submission" date="2020-09" db="EMBL/GenBank/DDBJ databases">
        <authorList>
            <person name="Sun Q."/>
            <person name="Zhou Y."/>
        </authorList>
    </citation>
    <scope>NUCLEOTIDE SEQUENCE</scope>
    <source>
        <strain evidence="2">CGMCC 1.12153</strain>
    </source>
</reference>
<comment type="caution">
    <text evidence="2">The sequence shown here is derived from an EMBL/GenBank/DDBJ whole genome shotgun (WGS) entry which is preliminary data.</text>
</comment>
<sequence length="70" mass="8047">MKVWSILAIIIVAAVIFIVEFPLLKKKKKDLWFFSLFLVIFTAISVLEAGEVPLPNPLDYIQSFYQLFLG</sequence>
<keyword evidence="1" id="KW-0812">Transmembrane</keyword>
<gene>
    <name evidence="2" type="ORF">GCM10010954_30450</name>
</gene>
<dbReference type="EMBL" id="BMEL01000004">
    <property type="protein sequence ID" value="GGF29225.1"/>
    <property type="molecule type" value="Genomic_DNA"/>
</dbReference>
<feature type="transmembrane region" description="Helical" evidence="1">
    <location>
        <begin position="6"/>
        <end position="24"/>
    </location>
</feature>
<keyword evidence="1" id="KW-0472">Membrane</keyword>
<accession>A0A917EZI4</accession>
<feature type="transmembrane region" description="Helical" evidence="1">
    <location>
        <begin position="31"/>
        <end position="50"/>
    </location>
</feature>
<evidence type="ECO:0000313" key="2">
    <source>
        <dbReference type="EMBL" id="GGF29225.1"/>
    </source>
</evidence>